<sequence>MDKKLFQQFYKMEESHWWFRGRRKIVRYFLKKFLKDKIKPDILDVGCGTGFNLINFSDIGEIFGAETSAVALEYLEKRGLKEKVFFTDLPDLQIPKIFDCITCLDVLEHVVDDETALSNLRKYLSAEGVILITVPAYQRLWSRHDEAAHHVRRYSREELVKKIKKAGFKIEYLTYFNTFLFLPEAVFRFLKIGGKSGSDLFKFGKFFNFILSLIFSSELFFLKITPFPFGLSILCVAKK</sequence>
<dbReference type="PANTHER" id="PTHR43861">
    <property type="entry name" value="TRANS-ACONITATE 2-METHYLTRANSFERASE-RELATED"/>
    <property type="match status" value="1"/>
</dbReference>
<gene>
    <name evidence="2" type="ORF">A3A10_01095</name>
</gene>
<evidence type="ECO:0000256" key="1">
    <source>
        <dbReference type="SAM" id="Phobius"/>
    </source>
</evidence>
<proteinExistence type="predicted"/>
<dbReference type="AlphaFoldDB" id="A0A1G2LSV2"/>
<accession>A0A1G2LSV2</accession>
<organism evidence="2 3">
    <name type="scientific">Candidatus Tagabacteria bacterium RIFCSPLOWO2_01_FULL_42_9</name>
    <dbReference type="NCBI Taxonomy" id="1802296"/>
    <lineage>
        <taxon>Bacteria</taxon>
        <taxon>Candidatus Tagaibacteriota</taxon>
    </lineage>
</organism>
<dbReference type="InterPro" id="IPR029063">
    <property type="entry name" value="SAM-dependent_MTases_sf"/>
</dbReference>
<dbReference type="Proteomes" id="UP000178116">
    <property type="component" value="Unassembled WGS sequence"/>
</dbReference>
<evidence type="ECO:0008006" key="4">
    <source>
        <dbReference type="Google" id="ProtNLM"/>
    </source>
</evidence>
<feature type="transmembrane region" description="Helical" evidence="1">
    <location>
        <begin position="210"/>
        <end position="237"/>
    </location>
</feature>
<dbReference type="SUPFAM" id="SSF53335">
    <property type="entry name" value="S-adenosyl-L-methionine-dependent methyltransferases"/>
    <property type="match status" value="1"/>
</dbReference>
<dbReference type="PANTHER" id="PTHR43861:SF6">
    <property type="entry name" value="METHYLTRANSFERASE TYPE 11"/>
    <property type="match status" value="1"/>
</dbReference>
<keyword evidence="1" id="KW-1133">Transmembrane helix</keyword>
<dbReference type="Gene3D" id="3.40.50.150">
    <property type="entry name" value="Vaccinia Virus protein VP39"/>
    <property type="match status" value="1"/>
</dbReference>
<dbReference type="EMBL" id="MHRA01000044">
    <property type="protein sequence ID" value="OHA14710.1"/>
    <property type="molecule type" value="Genomic_DNA"/>
</dbReference>
<evidence type="ECO:0000313" key="2">
    <source>
        <dbReference type="EMBL" id="OHA14710.1"/>
    </source>
</evidence>
<name>A0A1G2LSV2_9BACT</name>
<protein>
    <recommendedName>
        <fullName evidence="4">Class I SAM-dependent methyltransferase</fullName>
    </recommendedName>
</protein>
<dbReference type="Pfam" id="PF13489">
    <property type="entry name" value="Methyltransf_23"/>
    <property type="match status" value="1"/>
</dbReference>
<reference evidence="2 3" key="1">
    <citation type="journal article" date="2016" name="Nat. Commun.">
        <title>Thousands of microbial genomes shed light on interconnected biogeochemical processes in an aquifer system.</title>
        <authorList>
            <person name="Anantharaman K."/>
            <person name="Brown C.T."/>
            <person name="Hug L.A."/>
            <person name="Sharon I."/>
            <person name="Castelle C.J."/>
            <person name="Probst A.J."/>
            <person name="Thomas B.C."/>
            <person name="Singh A."/>
            <person name="Wilkins M.J."/>
            <person name="Karaoz U."/>
            <person name="Brodie E.L."/>
            <person name="Williams K.H."/>
            <person name="Hubbard S.S."/>
            <person name="Banfield J.F."/>
        </authorList>
    </citation>
    <scope>NUCLEOTIDE SEQUENCE [LARGE SCALE GENOMIC DNA]</scope>
</reference>
<comment type="caution">
    <text evidence="2">The sequence shown here is derived from an EMBL/GenBank/DDBJ whole genome shotgun (WGS) entry which is preliminary data.</text>
</comment>
<dbReference type="CDD" id="cd02440">
    <property type="entry name" value="AdoMet_MTases"/>
    <property type="match status" value="1"/>
</dbReference>
<feature type="transmembrane region" description="Helical" evidence="1">
    <location>
        <begin position="172"/>
        <end position="190"/>
    </location>
</feature>
<evidence type="ECO:0000313" key="3">
    <source>
        <dbReference type="Proteomes" id="UP000178116"/>
    </source>
</evidence>
<keyword evidence="1" id="KW-0812">Transmembrane</keyword>
<keyword evidence="1" id="KW-0472">Membrane</keyword>